<protein>
    <recommendedName>
        <fullName evidence="2">Glutamine amidotransferase type-2 domain-containing protein</fullName>
    </recommendedName>
</protein>
<gene>
    <name evidence="3" type="ORF">ADCFC_21050</name>
</gene>
<dbReference type="KEGG" id="ahat:ADCFC_22270"/>
<evidence type="ECO:0000256" key="1">
    <source>
        <dbReference type="SAM" id="MobiDB-lite"/>
    </source>
</evidence>
<dbReference type="AlphaFoldDB" id="A0A6F8SMT7"/>
<organism evidence="3 4">
    <name type="scientific">Adlercreutzia hattorii</name>
    <dbReference type="NCBI Taxonomy" id="2707299"/>
    <lineage>
        <taxon>Bacteria</taxon>
        <taxon>Bacillati</taxon>
        <taxon>Actinomycetota</taxon>
        <taxon>Coriobacteriia</taxon>
        <taxon>Eggerthellales</taxon>
        <taxon>Eggerthellaceae</taxon>
        <taxon>Adlercreutzia</taxon>
    </lineage>
</organism>
<dbReference type="InterPro" id="IPR029055">
    <property type="entry name" value="Ntn_hydrolases_N"/>
</dbReference>
<dbReference type="PROSITE" id="PS51278">
    <property type="entry name" value="GATASE_TYPE_2"/>
    <property type="match status" value="1"/>
</dbReference>
<evidence type="ECO:0000259" key="2">
    <source>
        <dbReference type="PROSITE" id="PS51278"/>
    </source>
</evidence>
<reference evidence="4" key="2">
    <citation type="submission" date="2020-03" db="EMBL/GenBank/DDBJ databases">
        <title>Complete Genome Sequence of Adlercreutzia sp. strain 8CFCBH1 Producing Equol, Isolated from Healthy Japanese Feces.</title>
        <authorList>
            <person name="Ogata Y."/>
            <person name="Sakamoto M."/>
            <person name="Ohkuma M."/>
            <person name="Hattori M."/>
            <person name="Suda W."/>
        </authorList>
    </citation>
    <scope>NUCLEOTIDE SEQUENCE [LARGE SCALE GENOMIC DNA]</scope>
    <source>
        <strain evidence="4">8CFCBH1</strain>
    </source>
</reference>
<dbReference type="Proteomes" id="UP000501727">
    <property type="component" value="Chromosome"/>
</dbReference>
<feature type="compositionally biased region" description="Basic and acidic residues" evidence="1">
    <location>
        <begin position="1"/>
        <end position="17"/>
    </location>
</feature>
<sequence>MHKENAMYDFDRPRTARPDAAGTGVVAGSARLAPCDRHPRAPREGDVRIPAGCAIAAIMDRSGARHDGSDILRSIALMHDRSNGLGGGFAAYGIYPEYEELYAFHIMYESDEARRETEAYLDTYFMSEKQERIPTEPVASIKNPPDIWRYFAAPHPMRLAASGLDEAEYTMAHVFHINGKIDGAFVASSGKNMGAFKGVGYPEDIGAFYRICDYDAWAWTAHGRFPTNTPGWWGGAHPFTLLNWSVVHNGEISSYDANRRYVEQFGYDCELQTDTEVITYLFDLLSRRHGLSPELAAHIMTAPAWDEIDAMDAADAAFETALRTTYASALVNGPFSVILGSSEGLLAINDRLKLRALMAAEKGSMVYMASEQAAIELVCPDAENMRAIGGGEPFVVQLDSVVAAKAAADADAENDPHNAPLAHEVGVLPRRKEA</sequence>
<dbReference type="InterPro" id="IPR017932">
    <property type="entry name" value="GATase_2_dom"/>
</dbReference>
<proteinExistence type="predicted"/>
<accession>A0A6F8SMT7</accession>
<dbReference type="CDD" id="cd01907">
    <property type="entry name" value="GlxB"/>
    <property type="match status" value="1"/>
</dbReference>
<feature type="region of interest" description="Disordered" evidence="1">
    <location>
        <begin position="409"/>
        <end position="434"/>
    </location>
</feature>
<keyword evidence="4" id="KW-1185">Reference proteome</keyword>
<name>A0A6F8SMT7_9ACTN</name>
<reference evidence="4" key="1">
    <citation type="journal article" date="2020" name="Microbiol. Resour. Announc.">
        <title>Complete Genome Sequence of Adlercreutzia sp. Strain 8CFCBH1, a Potent Producer of Equol, Isolated from Healthy Japanese Feces.</title>
        <authorList>
            <person name="Ogata Y."/>
            <person name="Sakamoto M."/>
            <person name="Ohkuma M."/>
            <person name="Hattori M."/>
            <person name="Suda W."/>
        </authorList>
    </citation>
    <scope>NUCLEOTIDE SEQUENCE [LARGE SCALE GENOMIC DNA]</scope>
    <source>
        <strain evidence="4">8CFCBH1</strain>
    </source>
</reference>
<feature type="domain" description="Glutamine amidotransferase type-2" evidence="2">
    <location>
        <begin position="53"/>
        <end position="399"/>
    </location>
</feature>
<dbReference type="Pfam" id="PF00310">
    <property type="entry name" value="GATase_2"/>
    <property type="match status" value="1"/>
</dbReference>
<evidence type="ECO:0000313" key="3">
    <source>
        <dbReference type="EMBL" id="BCA89608.1"/>
    </source>
</evidence>
<dbReference type="Gene3D" id="3.60.20.10">
    <property type="entry name" value="Glutamine Phosphoribosylpyrophosphate, subunit 1, domain 1"/>
    <property type="match status" value="1"/>
</dbReference>
<dbReference type="SUPFAM" id="SSF56235">
    <property type="entry name" value="N-terminal nucleophile aminohydrolases (Ntn hydrolases)"/>
    <property type="match status" value="1"/>
</dbReference>
<evidence type="ECO:0000313" key="4">
    <source>
        <dbReference type="Proteomes" id="UP000501727"/>
    </source>
</evidence>
<dbReference type="EMBL" id="AP022829">
    <property type="protein sequence ID" value="BCA89608.1"/>
    <property type="molecule type" value="Genomic_DNA"/>
</dbReference>
<feature type="region of interest" description="Disordered" evidence="1">
    <location>
        <begin position="1"/>
        <end position="22"/>
    </location>
</feature>